<keyword evidence="3" id="KW-1185">Reference proteome</keyword>
<reference evidence="1 3" key="1">
    <citation type="submission" date="2016-10" db="EMBL/GenBank/DDBJ databases">
        <title>Complete Genome Sequence of Acetogen Clostridium formicoaceticum ATCC 27076.</title>
        <authorList>
            <person name="Bao T."/>
            <person name="Cheng C."/>
            <person name="Zhao J."/>
            <person name="Yang S.-T."/>
            <person name="Wang J."/>
            <person name="Wang M."/>
        </authorList>
    </citation>
    <scope>NUCLEOTIDE SEQUENCE [LARGE SCALE GENOMIC DNA]</scope>
    <source>
        <strain evidence="1 3">ATCC 27076</strain>
    </source>
</reference>
<proteinExistence type="predicted"/>
<dbReference type="Proteomes" id="UP000177894">
    <property type="component" value="Chromosome"/>
</dbReference>
<gene>
    <name evidence="1" type="ORF">BJL90_11530</name>
    <name evidence="2" type="ORF">CLFO_12140</name>
</gene>
<dbReference type="EMBL" id="CP020559">
    <property type="protein sequence ID" value="ARE86863.1"/>
    <property type="molecule type" value="Genomic_DNA"/>
</dbReference>
<evidence type="ECO:0000313" key="4">
    <source>
        <dbReference type="Proteomes" id="UP000192478"/>
    </source>
</evidence>
<dbReference type="RefSeq" id="WP_070968061.1">
    <property type="nucleotide sequence ID" value="NZ_CP017603.1"/>
</dbReference>
<evidence type="ECO:0000313" key="2">
    <source>
        <dbReference type="EMBL" id="ARE86863.1"/>
    </source>
</evidence>
<evidence type="ECO:0000313" key="3">
    <source>
        <dbReference type="Proteomes" id="UP000177894"/>
    </source>
</evidence>
<evidence type="ECO:0000313" key="1">
    <source>
        <dbReference type="EMBL" id="AOY76465.1"/>
    </source>
</evidence>
<dbReference type="KEGG" id="cfm:BJL90_11530"/>
<accession>A0AAC9WFJ3</accession>
<dbReference type="EMBL" id="CP017603">
    <property type="protein sequence ID" value="AOY76465.1"/>
    <property type="molecule type" value="Genomic_DNA"/>
</dbReference>
<sequence>MSGMAGSSGGRGQATGRGSGVPIPFMQLFLLCNFGELLVEQHRQTLATVMTQVFQNGYDARFGAAMTIPILVNELMIHTLWVIKQRFYEKKDWKDCIPTDKHADLRMMLLIGHGTLCLMDGADAAIRSGGNAVAFILRLT</sequence>
<name>A0AAC9WFJ3_9CLOT</name>
<dbReference type="AlphaFoldDB" id="A0AAC9WFJ3"/>
<dbReference type="Proteomes" id="UP000192478">
    <property type="component" value="Chromosome"/>
</dbReference>
<organism evidence="2 4">
    <name type="scientific">Clostridium formicaceticum</name>
    <dbReference type="NCBI Taxonomy" id="1497"/>
    <lineage>
        <taxon>Bacteria</taxon>
        <taxon>Bacillati</taxon>
        <taxon>Bacillota</taxon>
        <taxon>Clostridia</taxon>
        <taxon>Eubacteriales</taxon>
        <taxon>Clostridiaceae</taxon>
        <taxon>Clostridium</taxon>
    </lineage>
</organism>
<reference evidence="2 4" key="2">
    <citation type="submission" date="2017-03" db="EMBL/GenBank/DDBJ databases">
        <title>Complete sequence of Clostridium formicaceticum DSM 92.</title>
        <authorList>
            <person name="Poehlein A."/>
            <person name="Karl M."/>
            <person name="Bengelsdorf F.R."/>
            <person name="Duerre P."/>
            <person name="Daniel R."/>
        </authorList>
    </citation>
    <scope>NUCLEOTIDE SEQUENCE [LARGE SCALE GENOMIC DNA]</scope>
    <source>
        <strain evidence="2 4">DSM 92</strain>
    </source>
</reference>
<protein>
    <submittedName>
        <fullName evidence="2">Uncharacterized protein</fullName>
    </submittedName>
</protein>